<dbReference type="CDD" id="cd07043">
    <property type="entry name" value="STAS_anti-anti-sigma_factors"/>
    <property type="match status" value="1"/>
</dbReference>
<dbReference type="Pfam" id="PF01740">
    <property type="entry name" value="STAS"/>
    <property type="match status" value="1"/>
</dbReference>
<organism evidence="2 3">
    <name type="scientific">Streptomyces kunmingensis</name>
    <dbReference type="NCBI Taxonomy" id="68225"/>
    <lineage>
        <taxon>Bacteria</taxon>
        <taxon>Bacillati</taxon>
        <taxon>Actinomycetota</taxon>
        <taxon>Actinomycetes</taxon>
        <taxon>Kitasatosporales</taxon>
        <taxon>Streptomycetaceae</taxon>
        <taxon>Streptomyces</taxon>
    </lineage>
</organism>
<dbReference type="Gene3D" id="3.30.750.24">
    <property type="entry name" value="STAS domain"/>
    <property type="match status" value="1"/>
</dbReference>
<dbReference type="InterPro" id="IPR036513">
    <property type="entry name" value="STAS_dom_sf"/>
</dbReference>
<keyword evidence="3" id="KW-1185">Reference proteome</keyword>
<dbReference type="Proteomes" id="UP001352223">
    <property type="component" value="Unassembled WGS sequence"/>
</dbReference>
<dbReference type="PROSITE" id="PS50801">
    <property type="entry name" value="STAS"/>
    <property type="match status" value="1"/>
</dbReference>
<reference evidence="2 3" key="1">
    <citation type="submission" date="2022-10" db="EMBL/GenBank/DDBJ databases">
        <authorList>
            <person name="Xie J."/>
            <person name="Shen N."/>
        </authorList>
    </citation>
    <scope>NUCLEOTIDE SEQUENCE [LARGE SCALE GENOMIC DNA]</scope>
    <source>
        <strain evidence="2 3">DSM 41681</strain>
    </source>
</reference>
<evidence type="ECO:0000313" key="2">
    <source>
        <dbReference type="EMBL" id="MEB3961595.1"/>
    </source>
</evidence>
<protein>
    <submittedName>
        <fullName evidence="2">STAS domain-containing protein</fullName>
    </submittedName>
</protein>
<dbReference type="PANTHER" id="PTHR33495">
    <property type="entry name" value="ANTI-SIGMA FACTOR ANTAGONIST TM_1081-RELATED-RELATED"/>
    <property type="match status" value="1"/>
</dbReference>
<dbReference type="PANTHER" id="PTHR33495:SF2">
    <property type="entry name" value="ANTI-SIGMA FACTOR ANTAGONIST TM_1081-RELATED"/>
    <property type="match status" value="1"/>
</dbReference>
<accession>A0ABU6CCI1</accession>
<name>A0ABU6CCI1_9ACTN</name>
<dbReference type="InterPro" id="IPR002645">
    <property type="entry name" value="STAS_dom"/>
</dbReference>
<dbReference type="RefSeq" id="WP_324768899.1">
    <property type="nucleotide sequence ID" value="NZ_BAAATS010000006.1"/>
</dbReference>
<sequence length="136" mass="14767">MASNSENIELTQQERVAVVMLRHDIDLEDGDEVTAVFQRALTDIDTVATLLDLGELDFADSTLLNLILRAKAEHDQVRRPFVLAVTEGGAVRRLFDITGVTDVLALVGTRTEALRRIDTILDGDPDSPAQPTGPGS</sequence>
<proteinExistence type="predicted"/>
<comment type="caution">
    <text evidence="2">The sequence shown here is derived from an EMBL/GenBank/DDBJ whole genome shotgun (WGS) entry which is preliminary data.</text>
</comment>
<feature type="domain" description="STAS" evidence="1">
    <location>
        <begin position="6"/>
        <end position="117"/>
    </location>
</feature>
<evidence type="ECO:0000313" key="3">
    <source>
        <dbReference type="Proteomes" id="UP001352223"/>
    </source>
</evidence>
<dbReference type="SUPFAM" id="SSF52091">
    <property type="entry name" value="SpoIIaa-like"/>
    <property type="match status" value="1"/>
</dbReference>
<dbReference type="EMBL" id="JAOZYB010000101">
    <property type="protein sequence ID" value="MEB3961595.1"/>
    <property type="molecule type" value="Genomic_DNA"/>
</dbReference>
<gene>
    <name evidence="2" type="ORF">OKJ48_15250</name>
</gene>
<evidence type="ECO:0000259" key="1">
    <source>
        <dbReference type="PROSITE" id="PS50801"/>
    </source>
</evidence>